<dbReference type="GO" id="GO:0000981">
    <property type="term" value="F:DNA-binding transcription factor activity, RNA polymerase II-specific"/>
    <property type="evidence" value="ECO:0007669"/>
    <property type="project" value="TreeGrafter"/>
</dbReference>
<reference evidence="8" key="1">
    <citation type="submission" date="2018-02" db="EMBL/GenBank/DDBJ databases">
        <authorList>
            <person name="Cohen D.B."/>
            <person name="Kent A.D."/>
        </authorList>
    </citation>
    <scope>NUCLEOTIDE SEQUENCE</scope>
</reference>
<dbReference type="SMART" id="SM00717">
    <property type="entry name" value="SANT"/>
    <property type="match status" value="2"/>
</dbReference>
<keyword evidence="5" id="KW-0539">Nucleus</keyword>
<dbReference type="GO" id="GO:0005634">
    <property type="term" value="C:nucleus"/>
    <property type="evidence" value="ECO:0007669"/>
    <property type="project" value="UniProtKB-SubCell"/>
</dbReference>
<comment type="subcellular location">
    <subcellularLocation>
        <location evidence="1">Nucleus</location>
    </subcellularLocation>
</comment>
<feature type="domain" description="Myb-like" evidence="6">
    <location>
        <begin position="251"/>
        <end position="301"/>
    </location>
</feature>
<evidence type="ECO:0000256" key="4">
    <source>
        <dbReference type="ARBA" id="ARBA00023125"/>
    </source>
</evidence>
<dbReference type="PANTHER" id="PTHR45614:SF273">
    <property type="entry name" value="MYB DOMAIN PROTEIN 100-RELATED"/>
    <property type="match status" value="1"/>
</dbReference>
<dbReference type="PROSITE" id="PS51294">
    <property type="entry name" value="HTH_MYB"/>
    <property type="match status" value="2"/>
</dbReference>
<keyword evidence="3" id="KW-0804">Transcription</keyword>
<evidence type="ECO:0000313" key="8">
    <source>
        <dbReference type="EMBL" id="SPD17138.1"/>
    </source>
</evidence>
<feature type="domain" description="Myb-like" evidence="6">
    <location>
        <begin position="199"/>
        <end position="250"/>
    </location>
</feature>
<dbReference type="PANTHER" id="PTHR45614">
    <property type="entry name" value="MYB PROTEIN-RELATED"/>
    <property type="match status" value="1"/>
</dbReference>
<dbReference type="GO" id="GO:0000978">
    <property type="term" value="F:RNA polymerase II cis-regulatory region sequence-specific DNA binding"/>
    <property type="evidence" value="ECO:0007669"/>
    <property type="project" value="TreeGrafter"/>
</dbReference>
<feature type="domain" description="HTH myb-type" evidence="7">
    <location>
        <begin position="255"/>
        <end position="305"/>
    </location>
</feature>
<dbReference type="EMBL" id="OIVN01004401">
    <property type="protein sequence ID" value="SPD17138.1"/>
    <property type="molecule type" value="Genomic_DNA"/>
</dbReference>
<keyword evidence="4" id="KW-0238">DNA-binding</keyword>
<dbReference type="FunFam" id="1.10.10.60:FF:000010">
    <property type="entry name" value="Transcriptional activator Myb isoform A"/>
    <property type="match status" value="1"/>
</dbReference>
<evidence type="ECO:0000259" key="7">
    <source>
        <dbReference type="PROSITE" id="PS51294"/>
    </source>
</evidence>
<dbReference type="SUPFAM" id="SSF46689">
    <property type="entry name" value="Homeodomain-like"/>
    <property type="match status" value="1"/>
</dbReference>
<name>A0A2N9HYE6_FAGSY</name>
<gene>
    <name evidence="8" type="ORF">FSB_LOCUS45020</name>
</gene>
<evidence type="ECO:0000256" key="2">
    <source>
        <dbReference type="ARBA" id="ARBA00022737"/>
    </source>
</evidence>
<dbReference type="InterPro" id="IPR017930">
    <property type="entry name" value="Myb_dom"/>
</dbReference>
<organism evidence="8">
    <name type="scientific">Fagus sylvatica</name>
    <name type="common">Beechnut</name>
    <dbReference type="NCBI Taxonomy" id="28930"/>
    <lineage>
        <taxon>Eukaryota</taxon>
        <taxon>Viridiplantae</taxon>
        <taxon>Streptophyta</taxon>
        <taxon>Embryophyta</taxon>
        <taxon>Tracheophyta</taxon>
        <taxon>Spermatophyta</taxon>
        <taxon>Magnoliopsida</taxon>
        <taxon>eudicotyledons</taxon>
        <taxon>Gunneridae</taxon>
        <taxon>Pentapetalae</taxon>
        <taxon>rosids</taxon>
        <taxon>fabids</taxon>
        <taxon>Fagales</taxon>
        <taxon>Fagaceae</taxon>
        <taxon>Fagus</taxon>
    </lineage>
</organism>
<dbReference type="Pfam" id="PF13921">
    <property type="entry name" value="Myb_DNA-bind_6"/>
    <property type="match status" value="1"/>
</dbReference>
<feature type="domain" description="HTH myb-type" evidence="7">
    <location>
        <begin position="199"/>
        <end position="254"/>
    </location>
</feature>
<dbReference type="CDD" id="cd00167">
    <property type="entry name" value="SANT"/>
    <property type="match status" value="2"/>
</dbReference>
<proteinExistence type="predicted"/>
<keyword evidence="2" id="KW-0677">Repeat</keyword>
<evidence type="ECO:0000256" key="5">
    <source>
        <dbReference type="ARBA" id="ARBA00023242"/>
    </source>
</evidence>
<keyword evidence="3" id="KW-0805">Transcription regulation</keyword>
<dbReference type="PROSITE" id="PS50090">
    <property type="entry name" value="MYB_LIKE"/>
    <property type="match status" value="2"/>
</dbReference>
<dbReference type="FunFam" id="1.10.10.60:FF:000381">
    <property type="entry name" value="Transcription factor MYB119"/>
    <property type="match status" value="1"/>
</dbReference>
<sequence length="452" mass="51753">MEFDTNFREDFPFLSTLASNSPSKPPELPNELGGNQFSLEASSPKGLIHNFHNFDNFPLNGSNLNPHHVDHVNIEGSTTHPLDGIQIPYSDPFEAYSNGFFKEFNAYASTLFAPDGKNGNMHGFESTIGLWDNPQKNLVQPIAQNQIYLPLNYQQLGSANGRLAEDMSCTTAENGYHMKADEKKRKRMNMRKASKAQKKTNIIKGQWTPQEDRLLVQLVDRIGIKKWSQIAKLLTGRVGKQCRERWHNHLRPDIRKDNWSEEEDKILIEAHKQIGNKWAEIARRLPGRTENTIKNHWNATKRRQNSKKKIKDPNSKASLLQTYIKNVMTSPKNYNINLSESSVQQMVNNNMLTKSQVQLESSDLTSPEWTIFPANYDHINEANTGLSLDKTMPPHQNNGFVQMLEDMPCSSAVDEGNMEFEMPLEMDSLLQTGRFKKEVDLQEMMEYKRTNA</sequence>
<protein>
    <submittedName>
        <fullName evidence="8">Uncharacterized protein</fullName>
    </submittedName>
</protein>
<evidence type="ECO:0000256" key="3">
    <source>
        <dbReference type="ARBA" id="ARBA00023015"/>
    </source>
</evidence>
<dbReference type="InterPro" id="IPR001005">
    <property type="entry name" value="SANT/Myb"/>
</dbReference>
<evidence type="ECO:0000256" key="1">
    <source>
        <dbReference type="ARBA" id="ARBA00004123"/>
    </source>
</evidence>
<accession>A0A2N9HYE6</accession>
<dbReference type="Gene3D" id="1.10.10.60">
    <property type="entry name" value="Homeodomain-like"/>
    <property type="match status" value="2"/>
</dbReference>
<dbReference type="AlphaFoldDB" id="A0A2N9HYE6"/>
<dbReference type="InterPro" id="IPR009057">
    <property type="entry name" value="Homeodomain-like_sf"/>
</dbReference>
<evidence type="ECO:0000259" key="6">
    <source>
        <dbReference type="PROSITE" id="PS50090"/>
    </source>
</evidence>
<dbReference type="InterPro" id="IPR050560">
    <property type="entry name" value="MYB_TF"/>
</dbReference>